<evidence type="ECO:0000313" key="1">
    <source>
        <dbReference type="EMBL" id="NSL87648.1"/>
    </source>
</evidence>
<dbReference type="PROSITE" id="PS51257">
    <property type="entry name" value="PROKAR_LIPOPROTEIN"/>
    <property type="match status" value="1"/>
</dbReference>
<organism evidence="1 2">
    <name type="scientific">Chitinophaga solisilvae</name>
    <dbReference type="NCBI Taxonomy" id="1233460"/>
    <lineage>
        <taxon>Bacteria</taxon>
        <taxon>Pseudomonadati</taxon>
        <taxon>Bacteroidota</taxon>
        <taxon>Chitinophagia</taxon>
        <taxon>Chitinophagales</taxon>
        <taxon>Chitinophagaceae</taxon>
        <taxon>Chitinophaga</taxon>
    </lineage>
</organism>
<dbReference type="Pfam" id="PF03929">
    <property type="entry name" value="PepSY_TM"/>
    <property type="match status" value="1"/>
</dbReference>
<dbReference type="Proteomes" id="UP000281028">
    <property type="component" value="Unassembled WGS sequence"/>
</dbReference>
<dbReference type="AlphaFoldDB" id="A0A3S1D1J3"/>
<reference evidence="1" key="1">
    <citation type="submission" date="2020-05" db="EMBL/GenBank/DDBJ databases">
        <title>Chitinophaga laudate sp. nov., isolated from a tropical peat swamp.</title>
        <authorList>
            <person name="Goh C.B.S."/>
            <person name="Lee M.S."/>
            <person name="Parimannan S."/>
            <person name="Pasbakhsh P."/>
            <person name="Yule C.M."/>
            <person name="Rajandas H."/>
            <person name="Loke S."/>
            <person name="Croft L."/>
            <person name="Tan J.B.L."/>
        </authorList>
    </citation>
    <scope>NUCLEOTIDE SEQUENCE</scope>
    <source>
        <strain evidence="1">Mgbs1</strain>
    </source>
</reference>
<dbReference type="PANTHER" id="PTHR34219">
    <property type="entry name" value="IRON-REGULATED INNER MEMBRANE PROTEIN-RELATED"/>
    <property type="match status" value="1"/>
</dbReference>
<comment type="caution">
    <text evidence="1">The sequence shown here is derived from an EMBL/GenBank/DDBJ whole genome shotgun (WGS) entry which is preliminary data.</text>
</comment>
<dbReference type="PANTHER" id="PTHR34219:SF3">
    <property type="entry name" value="BLL7967 PROTEIN"/>
    <property type="match status" value="1"/>
</dbReference>
<keyword evidence="2" id="KW-1185">Reference proteome</keyword>
<name>A0A3S1D1J3_9BACT</name>
<sequence length="369" mass="42234">MKKLFKKVNAWLHLWLGLVSGILVFVISITGCFIVFEQELKDLLNPELRIAPQEEHLLLPPSRLYETAAAAFPGREIYSVWYHGLNRAAHISLAADSTLYVNPYTGALLAVKPHHDFFSFMEEGHTSLWMGRKIGHAVVSWSTFIFFLLLLSGIVLWFPKKWNKAGVNNSFKVKWKARWKRLNYDLHNVLGFYALLVAFVMAATGMIMGLSWFSKSVYWLTGGKTMERREAAHVAPYPQHAIRLRVDEAWNKVRHEIALYNKHDIIASFPDEEDEPIYLCTDMKMGIWRDLYMDPNNLELLPSSNKRITDLPFAGQLRKANYGLHVGAIGGFATKLLYFLGSLICASLPVTGFYIWWHRGKKSGRKVTS</sequence>
<dbReference type="InterPro" id="IPR005625">
    <property type="entry name" value="PepSY-ass_TM"/>
</dbReference>
<gene>
    <name evidence="1" type="ORF">ECE50_012445</name>
</gene>
<protein>
    <submittedName>
        <fullName evidence="1">PepSY domain-containing protein</fullName>
    </submittedName>
</protein>
<proteinExistence type="predicted"/>
<dbReference type="OrthoDB" id="111691at2"/>
<accession>A0A3S1D1J3</accession>
<dbReference type="EMBL" id="RIAR02000001">
    <property type="protein sequence ID" value="NSL87648.1"/>
    <property type="molecule type" value="Genomic_DNA"/>
</dbReference>
<evidence type="ECO:0000313" key="2">
    <source>
        <dbReference type="Proteomes" id="UP000281028"/>
    </source>
</evidence>